<keyword evidence="10" id="KW-0472">Membrane</keyword>
<dbReference type="PROSITE" id="PS50835">
    <property type="entry name" value="IG_LIKE"/>
    <property type="match status" value="1"/>
</dbReference>
<evidence type="ECO:0000259" key="18">
    <source>
        <dbReference type="PROSITE" id="PS50835"/>
    </source>
</evidence>
<evidence type="ECO:0000256" key="1">
    <source>
        <dbReference type="ARBA" id="ARBA00004251"/>
    </source>
</evidence>
<keyword evidence="11" id="KW-1015">Disulfide bond</keyword>
<evidence type="ECO:0000256" key="17">
    <source>
        <dbReference type="SAM" id="MobiDB-lite"/>
    </source>
</evidence>
<keyword evidence="5" id="KW-0812">Transmembrane</keyword>
<feature type="non-terminal residue" evidence="19">
    <location>
        <position position="1"/>
    </location>
</feature>
<evidence type="ECO:0000256" key="12">
    <source>
        <dbReference type="ARBA" id="ARBA00023170"/>
    </source>
</evidence>
<dbReference type="SMART" id="SM00406">
    <property type="entry name" value="IGv"/>
    <property type="match status" value="2"/>
</dbReference>
<keyword evidence="14" id="KW-0393">Immunoglobulin domain</keyword>
<evidence type="ECO:0000256" key="13">
    <source>
        <dbReference type="ARBA" id="ARBA00023180"/>
    </source>
</evidence>
<comment type="function">
    <text evidence="15">Cell surface receptor that plays important roles in innate and adaptive immunity by amplifying inflammatory responses. Upon activation by various ligands such as PGLYRP1, HMGB1 or HSP70, multimerizes and forms a complex with transmembrane adapter TYROBP/DAP12. In turn, initiates a SYK-mediated cascade of tyrosine phosphorylation, activating multiple downstream mediators such as BTK, MAPK1, MAPK3 or phospholipase C-gamma. This cascade promotes the neutrophil- and macrophage-mediated release of pro-inflammatory cytokines and/or chemokines, as well as their migration and thereby amplifies inflammatory responses that are triggered by bacterial and fungal infections. By also promoting the amplification of inflammatory signals that are initially triggered by Toll-like receptor (TLR) and NOD-like receptor engagement, plays a major role in the pathophysiology of acute and chronic inflammatory diseases of different etiologies including septic shock and atherosclerosis.</text>
</comment>
<dbReference type="PANTHER" id="PTHR19357:SF0">
    <property type="entry name" value="TRIGGERING RECEPTOR EXPRESSED ON MYELOID CELLS 1"/>
    <property type="match status" value="1"/>
</dbReference>
<accession>A0AA41N4D3</accession>
<dbReference type="GO" id="GO:0002250">
    <property type="term" value="P:adaptive immune response"/>
    <property type="evidence" value="ECO:0007669"/>
    <property type="project" value="UniProtKB-KW"/>
</dbReference>
<keyword evidence="7" id="KW-0391">Immunity</keyword>
<protein>
    <recommendedName>
        <fullName evidence="2">Triggering receptor expressed on myeloid cells 1</fullName>
    </recommendedName>
</protein>
<evidence type="ECO:0000256" key="5">
    <source>
        <dbReference type="ARBA" id="ARBA00022692"/>
    </source>
</evidence>
<keyword evidence="4" id="KW-0399">Innate immunity</keyword>
<evidence type="ECO:0000256" key="8">
    <source>
        <dbReference type="ARBA" id="ARBA00022989"/>
    </source>
</evidence>
<dbReference type="GO" id="GO:0030593">
    <property type="term" value="P:neutrophil chemotaxis"/>
    <property type="evidence" value="ECO:0007669"/>
    <property type="project" value="TreeGrafter"/>
</dbReference>
<evidence type="ECO:0000256" key="7">
    <source>
        <dbReference type="ARBA" id="ARBA00022859"/>
    </source>
</evidence>
<feature type="region of interest" description="Disordered" evidence="17">
    <location>
        <begin position="172"/>
        <end position="214"/>
    </location>
</feature>
<dbReference type="PANTHER" id="PTHR19357">
    <property type="entry name" value="TRIGGERING RECEPTOR EXPRESSED ON MYELOID CELLS 1"/>
    <property type="match status" value="1"/>
</dbReference>
<evidence type="ECO:0000256" key="16">
    <source>
        <dbReference type="ARBA" id="ARBA00046918"/>
    </source>
</evidence>
<proteinExistence type="predicted"/>
<keyword evidence="9" id="KW-1064">Adaptive immunity</keyword>
<evidence type="ECO:0000256" key="3">
    <source>
        <dbReference type="ARBA" id="ARBA00022475"/>
    </source>
</evidence>
<dbReference type="InterPro" id="IPR013783">
    <property type="entry name" value="Ig-like_fold"/>
</dbReference>
<dbReference type="Proteomes" id="UP001166674">
    <property type="component" value="Unassembled WGS sequence"/>
</dbReference>
<dbReference type="SUPFAM" id="SSF48726">
    <property type="entry name" value="Immunoglobulin"/>
    <property type="match status" value="2"/>
</dbReference>
<comment type="subunit">
    <text evidence="16">Monomer. Homomultimer; when activated. Interacts with TYROBP/DAP12. Interacts with TLR4.</text>
</comment>
<keyword evidence="8" id="KW-1133">Transmembrane helix</keyword>
<dbReference type="InterPro" id="IPR007110">
    <property type="entry name" value="Ig-like_dom"/>
</dbReference>
<name>A0AA41N4D3_SCICA</name>
<dbReference type="InterPro" id="IPR013106">
    <property type="entry name" value="Ig_V-set"/>
</dbReference>
<dbReference type="Pfam" id="PF07686">
    <property type="entry name" value="V-set"/>
    <property type="match status" value="2"/>
</dbReference>
<dbReference type="EMBL" id="JAATJV010387395">
    <property type="protein sequence ID" value="MBZ3883466.1"/>
    <property type="molecule type" value="Genomic_DNA"/>
</dbReference>
<dbReference type="GO" id="GO:0005886">
    <property type="term" value="C:plasma membrane"/>
    <property type="evidence" value="ECO:0007669"/>
    <property type="project" value="UniProtKB-SubCell"/>
</dbReference>
<keyword evidence="3" id="KW-1003">Cell membrane</keyword>
<evidence type="ECO:0000256" key="4">
    <source>
        <dbReference type="ARBA" id="ARBA00022588"/>
    </source>
</evidence>
<reference evidence="19" key="1">
    <citation type="submission" date="2020-03" db="EMBL/GenBank/DDBJ databases">
        <title>Studies in the Genomics of Life Span.</title>
        <authorList>
            <person name="Glass D."/>
        </authorList>
    </citation>
    <scope>NUCLEOTIDE SEQUENCE</scope>
    <source>
        <strain evidence="19">SUZIE</strain>
        <tissue evidence="19">Muscle</tissue>
    </source>
</reference>
<keyword evidence="20" id="KW-1185">Reference proteome</keyword>
<evidence type="ECO:0000256" key="11">
    <source>
        <dbReference type="ARBA" id="ARBA00023157"/>
    </source>
</evidence>
<feature type="domain" description="Ig-like" evidence="18">
    <location>
        <begin position="1"/>
        <end position="88"/>
    </location>
</feature>
<evidence type="ECO:0000256" key="2">
    <source>
        <dbReference type="ARBA" id="ARBA00021287"/>
    </source>
</evidence>
<keyword evidence="6" id="KW-0732">Signal</keyword>
<evidence type="ECO:0000313" key="19">
    <source>
        <dbReference type="EMBL" id="MBZ3883466.1"/>
    </source>
</evidence>
<comment type="caution">
    <text evidence="19">The sequence shown here is derived from an EMBL/GenBank/DDBJ whole genome shotgun (WGS) entry which is preliminary data.</text>
</comment>
<dbReference type="InterPro" id="IPR036179">
    <property type="entry name" value="Ig-like_dom_sf"/>
</dbReference>
<evidence type="ECO:0000256" key="15">
    <source>
        <dbReference type="ARBA" id="ARBA00045778"/>
    </source>
</evidence>
<evidence type="ECO:0000256" key="9">
    <source>
        <dbReference type="ARBA" id="ARBA00023130"/>
    </source>
</evidence>
<dbReference type="Gene3D" id="2.60.40.10">
    <property type="entry name" value="Immunoglobulins"/>
    <property type="match status" value="2"/>
</dbReference>
<evidence type="ECO:0000256" key="6">
    <source>
        <dbReference type="ARBA" id="ARBA00022729"/>
    </source>
</evidence>
<dbReference type="AlphaFoldDB" id="A0AA41N4D3"/>
<keyword evidence="13" id="KW-0325">Glycoprotein</keyword>
<gene>
    <name evidence="19" type="ORF">SUZIE_173080</name>
</gene>
<keyword evidence="12 19" id="KW-0675">Receptor</keyword>
<dbReference type="GO" id="GO:0045087">
    <property type="term" value="P:innate immune response"/>
    <property type="evidence" value="ECO:0007669"/>
    <property type="project" value="UniProtKB-KW"/>
</dbReference>
<dbReference type="SMART" id="SM00409">
    <property type="entry name" value="IG"/>
    <property type="match status" value="2"/>
</dbReference>
<organism evidence="19 20">
    <name type="scientific">Sciurus carolinensis</name>
    <name type="common">Eastern gray squirrel</name>
    <dbReference type="NCBI Taxonomy" id="30640"/>
    <lineage>
        <taxon>Eukaryota</taxon>
        <taxon>Metazoa</taxon>
        <taxon>Chordata</taxon>
        <taxon>Craniata</taxon>
        <taxon>Vertebrata</taxon>
        <taxon>Euteleostomi</taxon>
        <taxon>Mammalia</taxon>
        <taxon>Eutheria</taxon>
        <taxon>Euarchontoglires</taxon>
        <taxon>Glires</taxon>
        <taxon>Rodentia</taxon>
        <taxon>Sciuromorpha</taxon>
        <taxon>Sciuridae</taxon>
        <taxon>Sciurinae</taxon>
        <taxon>Sciurini</taxon>
        <taxon>Sciurus</taxon>
    </lineage>
</organism>
<sequence>EKCVLAEGETLTVNCPVNQKYKYSKKAWQRLRDGEQPQTLVVTESSQGTLSQIQVGRYILRDDPQESMLQVRMINLQVEDSGLYRCVIYYPPPKEPILLFQPVRLVVTTDTSDKNPTTKLTQILTLPTTNIPSIPYTSSRTVTPFLPTPTAVISPNTTVNLTKVTDTFRVSQSKETAAPLGDNHKPTPHRAASSSNRRGYSRLRKEDGMQGAGQRGWPQLGQLLLLLCVSGLQAEGEREERKCLLEGGSLTVTCPYNINKYATSLKAWQRVRDQGRLENLVLTETRNGDLNRAQAGRFLLEDYPTEAVIRVTMTRLRREDVGLYQCVIHLSSQNPIVLHQRIRLVECDGPPVALGPDLTSLMDFHAVICSFLYGPFLLHMDDHLAPNKDRTPFFNLLVLAGHQDTSDFLFLDPVTVSPVHFLWSFGQSLGLKYQSN</sequence>
<evidence type="ECO:0000256" key="10">
    <source>
        <dbReference type="ARBA" id="ARBA00023136"/>
    </source>
</evidence>
<comment type="subcellular location">
    <subcellularLocation>
        <location evidence="1">Cell membrane</location>
        <topology evidence="1">Single-pass type I membrane protein</topology>
    </subcellularLocation>
</comment>
<dbReference type="GO" id="GO:0070945">
    <property type="term" value="P:neutrophil-mediated killing of gram-negative bacterium"/>
    <property type="evidence" value="ECO:0007669"/>
    <property type="project" value="TreeGrafter"/>
</dbReference>
<evidence type="ECO:0000256" key="14">
    <source>
        <dbReference type="ARBA" id="ARBA00023319"/>
    </source>
</evidence>
<evidence type="ECO:0000313" key="20">
    <source>
        <dbReference type="Proteomes" id="UP001166674"/>
    </source>
</evidence>
<dbReference type="InterPro" id="IPR003599">
    <property type="entry name" value="Ig_sub"/>
</dbReference>